<dbReference type="Proteomes" id="UP000250369">
    <property type="component" value="Unassembled WGS sequence"/>
</dbReference>
<comment type="caution">
    <text evidence="1">The sequence shown here is derived from an EMBL/GenBank/DDBJ whole genome shotgun (WGS) entry which is preliminary data.</text>
</comment>
<proteinExistence type="predicted"/>
<sequence>MTAVPITKNIECIEAPSHAHYALVRSSAALGHWHWIGFFTYPVNGGDTDSHIHDFQGVSRVADYQGISHFHRFTGETGQAIPLSGGGHYHMFDAATDNEPFQFKGGAYKTVLSIPRHIHAFTGATGSGLGYDIAF</sequence>
<accession>A0A329LUP9</accession>
<dbReference type="InterPro" id="IPR024307">
    <property type="entry name" value="YmaF"/>
</dbReference>
<evidence type="ECO:0008006" key="3">
    <source>
        <dbReference type="Google" id="ProtNLM"/>
    </source>
</evidence>
<organism evidence="1 2">
    <name type="scientific">Paenibacillus contaminans</name>
    <dbReference type="NCBI Taxonomy" id="450362"/>
    <lineage>
        <taxon>Bacteria</taxon>
        <taxon>Bacillati</taxon>
        <taxon>Bacillota</taxon>
        <taxon>Bacilli</taxon>
        <taxon>Bacillales</taxon>
        <taxon>Paenibacillaceae</taxon>
        <taxon>Paenibacillus</taxon>
    </lineage>
</organism>
<dbReference type="Pfam" id="PF12788">
    <property type="entry name" value="YmaF"/>
    <property type="match status" value="1"/>
</dbReference>
<reference evidence="1 2" key="1">
    <citation type="journal article" date="2009" name="Int. J. Syst. Evol. Microbiol.">
        <title>Paenibacillus contaminans sp. nov., isolated from a contaminated laboratory plate.</title>
        <authorList>
            <person name="Chou J.H."/>
            <person name="Lee J.H."/>
            <person name="Lin M.C."/>
            <person name="Chang P.S."/>
            <person name="Arun A.B."/>
            <person name="Young C.C."/>
            <person name="Chen W.M."/>
        </authorList>
    </citation>
    <scope>NUCLEOTIDE SEQUENCE [LARGE SCALE GENOMIC DNA]</scope>
    <source>
        <strain evidence="1 2">CKOBP-6</strain>
    </source>
</reference>
<name>A0A329LUP9_9BACL</name>
<protein>
    <recommendedName>
        <fullName evidence="3">YmaF family protein</fullName>
    </recommendedName>
</protein>
<dbReference type="OrthoDB" id="1682334at2"/>
<dbReference type="EMBL" id="QMFB01000037">
    <property type="protein sequence ID" value="RAV11499.1"/>
    <property type="molecule type" value="Genomic_DNA"/>
</dbReference>
<evidence type="ECO:0000313" key="2">
    <source>
        <dbReference type="Proteomes" id="UP000250369"/>
    </source>
</evidence>
<keyword evidence="2" id="KW-1185">Reference proteome</keyword>
<dbReference type="AlphaFoldDB" id="A0A329LUP9"/>
<evidence type="ECO:0000313" key="1">
    <source>
        <dbReference type="EMBL" id="RAV11499.1"/>
    </source>
</evidence>
<gene>
    <name evidence="1" type="ORF">DQG23_36260</name>
</gene>